<reference evidence="4" key="1">
    <citation type="journal article" date="2019" name="Int. J. Syst. Evol. Microbiol.">
        <title>The Global Catalogue of Microorganisms (GCM) 10K type strain sequencing project: providing services to taxonomists for standard genome sequencing and annotation.</title>
        <authorList>
            <consortium name="The Broad Institute Genomics Platform"/>
            <consortium name="The Broad Institute Genome Sequencing Center for Infectious Disease"/>
            <person name="Wu L."/>
            <person name="Ma J."/>
        </authorList>
    </citation>
    <scope>NUCLEOTIDE SEQUENCE [LARGE SCALE GENOMIC DNA]</scope>
    <source>
        <strain evidence="4">KCTC 22228</strain>
    </source>
</reference>
<feature type="chain" id="PRO_5045472995" description="DUF2167 domain-containing protein" evidence="2">
    <location>
        <begin position="21"/>
        <end position="293"/>
    </location>
</feature>
<dbReference type="InterPro" id="IPR018682">
    <property type="entry name" value="DUF2167_membr"/>
</dbReference>
<evidence type="ECO:0000256" key="1">
    <source>
        <dbReference type="SAM" id="Phobius"/>
    </source>
</evidence>
<dbReference type="EMBL" id="BMXS01000006">
    <property type="protein sequence ID" value="GGX89019.1"/>
    <property type="molecule type" value="Genomic_DNA"/>
</dbReference>
<proteinExistence type="predicted"/>
<keyword evidence="2" id="KW-0732">Signal</keyword>
<evidence type="ECO:0000313" key="3">
    <source>
        <dbReference type="EMBL" id="GGX89019.1"/>
    </source>
</evidence>
<comment type="caution">
    <text evidence="3">The sequence shown here is derived from an EMBL/GenBank/DDBJ whole genome shotgun (WGS) entry which is preliminary data.</text>
</comment>
<keyword evidence="1" id="KW-1133">Transmembrane helix</keyword>
<evidence type="ECO:0000313" key="4">
    <source>
        <dbReference type="Proteomes" id="UP000653056"/>
    </source>
</evidence>
<gene>
    <name evidence="3" type="ORF">GCM10007160_15440</name>
</gene>
<sequence length="293" mass="33012">MKNQYLLLFFSLVVSSFAYALDESEVIGRIQALDWNYEPAEYTLENEKSSVATSFGDYILIGSEAHKYMRITEGHSGFKPDAVVVRVDGSNQDAQVTYTFHDIGYVKMDDWDEHIDPKEMLDQIKKSTLESNEIREAGYPDIFVDDWVEEPYLDEHSATAYWAISGHTGDGNSFVNAKALKLGRHGYTEIVWMGRREQFSSAENSLAPSLAAYSYKEGFQYADYIPGADKMAAVGVGALAYKLITGNAAAKVGAGLLAMLVLFAKKLWFVIFLPFIFLWKKIKSRFSRSNFDE</sequence>
<keyword evidence="1" id="KW-0472">Membrane</keyword>
<keyword evidence="1" id="KW-0812">Transmembrane</keyword>
<name>A0ABQ2YMU3_9GAMM</name>
<evidence type="ECO:0000256" key="2">
    <source>
        <dbReference type="SAM" id="SignalP"/>
    </source>
</evidence>
<dbReference type="Pfam" id="PF09935">
    <property type="entry name" value="DUF2167"/>
    <property type="match status" value="1"/>
</dbReference>
<feature type="signal peptide" evidence="2">
    <location>
        <begin position="1"/>
        <end position="20"/>
    </location>
</feature>
<dbReference type="Proteomes" id="UP000653056">
    <property type="component" value="Unassembled WGS sequence"/>
</dbReference>
<feature type="transmembrane region" description="Helical" evidence="1">
    <location>
        <begin position="256"/>
        <end position="279"/>
    </location>
</feature>
<accession>A0ABQ2YMU3</accession>
<organism evidence="3 4">
    <name type="scientific">Litchfieldella qijiaojingensis</name>
    <dbReference type="NCBI Taxonomy" id="980347"/>
    <lineage>
        <taxon>Bacteria</taxon>
        <taxon>Pseudomonadati</taxon>
        <taxon>Pseudomonadota</taxon>
        <taxon>Gammaproteobacteria</taxon>
        <taxon>Oceanospirillales</taxon>
        <taxon>Halomonadaceae</taxon>
        <taxon>Litchfieldella</taxon>
    </lineage>
</organism>
<evidence type="ECO:0008006" key="5">
    <source>
        <dbReference type="Google" id="ProtNLM"/>
    </source>
</evidence>
<dbReference type="RefSeq" id="WP_189467869.1">
    <property type="nucleotide sequence ID" value="NZ_BMXS01000006.1"/>
</dbReference>
<protein>
    <recommendedName>
        <fullName evidence="5">DUF2167 domain-containing protein</fullName>
    </recommendedName>
</protein>
<keyword evidence="4" id="KW-1185">Reference proteome</keyword>